<evidence type="ECO:0000259" key="2">
    <source>
        <dbReference type="Pfam" id="PF07734"/>
    </source>
</evidence>
<name>A0ABD1GLI8_SALDI</name>
<dbReference type="PANTHER" id="PTHR31672">
    <property type="entry name" value="BNACNNG10540D PROTEIN"/>
    <property type="match status" value="1"/>
</dbReference>
<dbReference type="Proteomes" id="UP001567538">
    <property type="component" value="Unassembled WGS sequence"/>
</dbReference>
<dbReference type="NCBIfam" id="TIGR01640">
    <property type="entry name" value="F_box_assoc_1"/>
    <property type="match status" value="1"/>
</dbReference>
<organism evidence="3 4">
    <name type="scientific">Salvia divinorum</name>
    <name type="common">Maria pastora</name>
    <name type="synonym">Diviner's sage</name>
    <dbReference type="NCBI Taxonomy" id="28513"/>
    <lineage>
        <taxon>Eukaryota</taxon>
        <taxon>Viridiplantae</taxon>
        <taxon>Streptophyta</taxon>
        <taxon>Embryophyta</taxon>
        <taxon>Tracheophyta</taxon>
        <taxon>Spermatophyta</taxon>
        <taxon>Magnoliopsida</taxon>
        <taxon>eudicotyledons</taxon>
        <taxon>Gunneridae</taxon>
        <taxon>Pentapetalae</taxon>
        <taxon>asterids</taxon>
        <taxon>lamiids</taxon>
        <taxon>Lamiales</taxon>
        <taxon>Lamiaceae</taxon>
        <taxon>Nepetoideae</taxon>
        <taxon>Mentheae</taxon>
        <taxon>Salviinae</taxon>
        <taxon>Salvia</taxon>
        <taxon>Salvia subgen. Calosphace</taxon>
    </lineage>
</organism>
<feature type="domain" description="F-box" evidence="1">
    <location>
        <begin position="7"/>
        <end position="45"/>
    </location>
</feature>
<protein>
    <submittedName>
        <fullName evidence="3">F-box protein CPR1-like</fullName>
    </submittedName>
</protein>
<gene>
    <name evidence="3" type="ORF">AAHA92_20823</name>
</gene>
<reference evidence="3 4" key="1">
    <citation type="submission" date="2024-06" db="EMBL/GenBank/DDBJ databases">
        <title>A chromosome level genome sequence of Diviner's sage (Salvia divinorum).</title>
        <authorList>
            <person name="Ford S.A."/>
            <person name="Ro D.-K."/>
            <person name="Ness R.W."/>
            <person name="Phillips M.A."/>
        </authorList>
    </citation>
    <scope>NUCLEOTIDE SEQUENCE [LARGE SCALE GENOMIC DNA]</scope>
    <source>
        <strain evidence="3">SAF-2024a</strain>
        <tissue evidence="3">Leaf</tissue>
    </source>
</reference>
<dbReference type="AlphaFoldDB" id="A0ABD1GLI8"/>
<dbReference type="Pfam" id="PF00646">
    <property type="entry name" value="F-box"/>
    <property type="match status" value="1"/>
</dbReference>
<dbReference type="InterPro" id="IPR006527">
    <property type="entry name" value="F-box-assoc_dom_typ1"/>
</dbReference>
<dbReference type="InterPro" id="IPR001810">
    <property type="entry name" value="F-box_dom"/>
</dbReference>
<accession>A0ABD1GLI8</accession>
<dbReference type="SUPFAM" id="SSF81383">
    <property type="entry name" value="F-box domain"/>
    <property type="match status" value="1"/>
</dbReference>
<comment type="caution">
    <text evidence="3">The sequence shown here is derived from an EMBL/GenBank/DDBJ whole genome shotgun (WGS) entry which is preliminary data.</text>
</comment>
<dbReference type="Pfam" id="PF07734">
    <property type="entry name" value="FBA_1"/>
    <property type="match status" value="1"/>
</dbReference>
<dbReference type="PANTHER" id="PTHR31672:SF13">
    <property type="entry name" value="F-BOX PROTEIN CPR30-LIKE"/>
    <property type="match status" value="1"/>
</dbReference>
<dbReference type="Gene3D" id="1.20.1280.50">
    <property type="match status" value="1"/>
</dbReference>
<evidence type="ECO:0000313" key="3">
    <source>
        <dbReference type="EMBL" id="KAL1543908.1"/>
    </source>
</evidence>
<dbReference type="InterPro" id="IPR050796">
    <property type="entry name" value="SCF_F-box_component"/>
</dbReference>
<evidence type="ECO:0000259" key="1">
    <source>
        <dbReference type="Pfam" id="PF00646"/>
    </source>
</evidence>
<dbReference type="InterPro" id="IPR017451">
    <property type="entry name" value="F-box-assoc_interact_dom"/>
</dbReference>
<keyword evidence="4" id="KW-1185">Reference proteome</keyword>
<dbReference type="InterPro" id="IPR036047">
    <property type="entry name" value="F-box-like_dom_sf"/>
</dbReference>
<proteinExistence type="predicted"/>
<sequence length="405" mass="45662">MRRDFFKNLPSGISTNILLRLPLRTIAISKCVCKLWLHLLATDDFIKSHLAKSDPCLALSTEDEDSTSFTVFGLNDDQNLSHHDLHYNPLTKFDFPHSSNIICSANGFLFLCGSGEAHYVCNPITRDYTELRCPQEIIQPYRKIVNYPEFLGESRYAYPDFVGYGFGASKVSDQYKVVRIYLDSVILHGSLSGRRVIPKAECHVHTLGTGQWRRVEPGALLLEYTGRSSCVFLNGNLHWVASDCDDKLWISCFDLETESFSSFSTPPIHQESFELISGLSTLGGCLCLCDQTREEETVIWVMKEYGVEESWTKEYAIRLNDGDDIYIEGFELVYPIKVFEDGDILMSLENTKLLYYSGKTGTVGEVGIFGADSVFINSILFTPSLRSLTTLGVETVKIENKFVIS</sequence>
<dbReference type="EMBL" id="JBEAFC010000008">
    <property type="protein sequence ID" value="KAL1543908.1"/>
    <property type="molecule type" value="Genomic_DNA"/>
</dbReference>
<evidence type="ECO:0000313" key="4">
    <source>
        <dbReference type="Proteomes" id="UP001567538"/>
    </source>
</evidence>
<feature type="domain" description="F-box associated beta-propeller type 1" evidence="2">
    <location>
        <begin position="91"/>
        <end position="385"/>
    </location>
</feature>